<accession>A0A1Y5T5E6</accession>
<sequence length="632" mass="66960">MTDHDQDPLDDLSTALMAATPAPDAGAKARALALAAKNFETLQGSQHQSRPMSKPTLWTRTKTMLTTLTSRGGLTATTALIACGLIITTPLGQNLVPRPGIAPDIAQTAPLEPAMAEDIAPVLAAPTSNGAHSLTIAADRAPAPQADGDSLALTRIAPTMDEAVTLQPERSTETFANADPSPVHITTETPVSTFSIDTDTASYALLRQSLTSGRLPPVDAVRVEEMINYFPYDYPAPEGPHPFAPTISVFDTPWNAGTQIVHIGIQGERPAVQDRPPLNLVFLIDTSGSMEAANKLPLLRQSFRLMLSELHADDQVAIVTYAGSSTVALPPTSATDRTTINAALGALTAGGSTNGAGGLEQAYALAEQMTQDGEVARVMLATDGDFNVGLSDPRGLERFIADKRDTGVYLSVLGFGRGNLQDATMQTLAQNGNGTAAYIDTLSEAQKALVDQLSGALFPIANDVKIQVEFNPATVAEYRLIGYETRALAREDFNNDAVDAGELGAGHTVTAIYEITPVGSPSQLNDALRYQPSEPINTSDELGFLRLRYKSPGDTESQLIEQPFSTVGTAGTEAAFATAIAGFGQIMRDPSYLGNWSYDDAIALANANRGDDPYGYRAEAVRLMRLAQTLSN</sequence>
<dbReference type="Proteomes" id="UP000193623">
    <property type="component" value="Unassembled WGS sequence"/>
</dbReference>
<reference evidence="2 3" key="1">
    <citation type="submission" date="2017-03" db="EMBL/GenBank/DDBJ databases">
        <authorList>
            <person name="Afonso C.L."/>
            <person name="Miller P.J."/>
            <person name="Scott M.A."/>
            <person name="Spackman E."/>
            <person name="Goraichik I."/>
            <person name="Dimitrov K.M."/>
            <person name="Suarez D.L."/>
            <person name="Swayne D.E."/>
        </authorList>
    </citation>
    <scope>NUCLEOTIDE SEQUENCE [LARGE SCALE GENOMIC DNA]</scope>
    <source>
        <strain evidence="2 3">CECT 8397</strain>
    </source>
</reference>
<name>A0A1Y5T5E6_9RHOB</name>
<dbReference type="InterPro" id="IPR036465">
    <property type="entry name" value="vWFA_dom_sf"/>
</dbReference>
<dbReference type="PANTHER" id="PTHR10579:SF43">
    <property type="entry name" value="ZINC FINGER (C3HC4-TYPE RING FINGER) FAMILY PROTEIN"/>
    <property type="match status" value="1"/>
</dbReference>
<dbReference type="SUPFAM" id="SSF53300">
    <property type="entry name" value="vWA-like"/>
    <property type="match status" value="1"/>
</dbReference>
<gene>
    <name evidence="2" type="ORF">PSJ8397_02975</name>
</gene>
<dbReference type="Pfam" id="PF12450">
    <property type="entry name" value="vWF_A"/>
    <property type="match status" value="1"/>
</dbReference>
<dbReference type="InterPro" id="IPR021908">
    <property type="entry name" value="YfbK_C"/>
</dbReference>
<dbReference type="InterPro" id="IPR051266">
    <property type="entry name" value="CLCR"/>
</dbReference>
<evidence type="ECO:0000259" key="1">
    <source>
        <dbReference type="PROSITE" id="PS50234"/>
    </source>
</evidence>
<evidence type="ECO:0000313" key="3">
    <source>
        <dbReference type="Proteomes" id="UP000193623"/>
    </source>
</evidence>
<dbReference type="AlphaFoldDB" id="A0A1Y5T5E6"/>
<keyword evidence="3" id="KW-1185">Reference proteome</keyword>
<dbReference type="SMART" id="SM00327">
    <property type="entry name" value="VWA"/>
    <property type="match status" value="1"/>
</dbReference>
<dbReference type="InterPro" id="IPR002035">
    <property type="entry name" value="VWF_A"/>
</dbReference>
<dbReference type="Pfam" id="PF00092">
    <property type="entry name" value="VWA"/>
    <property type="match status" value="1"/>
</dbReference>
<dbReference type="PROSITE" id="PS50234">
    <property type="entry name" value="VWFA"/>
    <property type="match status" value="1"/>
</dbReference>
<dbReference type="InterPro" id="IPR022156">
    <property type="entry name" value="Uncharacterised_YfbK_N"/>
</dbReference>
<evidence type="ECO:0000313" key="2">
    <source>
        <dbReference type="EMBL" id="SLN56192.1"/>
    </source>
</evidence>
<dbReference type="CDD" id="cd01465">
    <property type="entry name" value="vWA_subgroup"/>
    <property type="match status" value="1"/>
</dbReference>
<dbReference type="Pfam" id="PF12034">
    <property type="entry name" value="YfbK_C"/>
    <property type="match status" value="1"/>
</dbReference>
<proteinExistence type="predicted"/>
<dbReference type="RefSeq" id="WP_085865356.1">
    <property type="nucleotide sequence ID" value="NZ_FWFT01000005.1"/>
</dbReference>
<protein>
    <submittedName>
        <fullName evidence="2">von Willebrand factor</fullName>
    </submittedName>
</protein>
<dbReference type="Gene3D" id="3.40.50.410">
    <property type="entry name" value="von Willebrand factor, type A domain"/>
    <property type="match status" value="1"/>
</dbReference>
<organism evidence="2 3">
    <name type="scientific">Pseudooctadecabacter jejudonensis</name>
    <dbReference type="NCBI Taxonomy" id="1391910"/>
    <lineage>
        <taxon>Bacteria</taxon>
        <taxon>Pseudomonadati</taxon>
        <taxon>Pseudomonadota</taxon>
        <taxon>Alphaproteobacteria</taxon>
        <taxon>Rhodobacterales</taxon>
        <taxon>Paracoccaceae</taxon>
        <taxon>Pseudooctadecabacter</taxon>
    </lineage>
</organism>
<dbReference type="OrthoDB" id="9805121at2"/>
<feature type="domain" description="VWFA" evidence="1">
    <location>
        <begin position="279"/>
        <end position="457"/>
    </location>
</feature>
<dbReference type="EMBL" id="FWFT01000005">
    <property type="protein sequence ID" value="SLN56192.1"/>
    <property type="molecule type" value="Genomic_DNA"/>
</dbReference>
<dbReference type="PANTHER" id="PTHR10579">
    <property type="entry name" value="CALCIUM-ACTIVATED CHLORIDE CHANNEL REGULATOR"/>
    <property type="match status" value="1"/>
</dbReference>